<name>A0ABY8B808_9BURK</name>
<feature type="region of interest" description="Disordered" evidence="1">
    <location>
        <begin position="59"/>
        <end position="126"/>
    </location>
</feature>
<accession>A0ABY8B808</accession>
<gene>
    <name evidence="2" type="ORF">PX653_21970</name>
</gene>
<evidence type="ECO:0008006" key="4">
    <source>
        <dbReference type="Google" id="ProtNLM"/>
    </source>
</evidence>
<sequence>MQSTSPFLAPRRHALLAGLAVSVLLHALLLFYLRLPTATPVAPDRRAWTQLLTVRLLPPAPPPQAAAPTPPAAPPERTTRPRRTAPAAVAAAPRPAPADAIAPPREPAAATARQEEPQGEPQLDLHAARATARAVAKDLPTSDNWAADKLARQKAPEDTESERLGKNIARSARPDCRNGEGGLLAPLIWLMDKKDSGCKF</sequence>
<dbReference type="RefSeq" id="WP_277414830.1">
    <property type="nucleotide sequence ID" value="NZ_CP119083.1"/>
</dbReference>
<evidence type="ECO:0000256" key="1">
    <source>
        <dbReference type="SAM" id="MobiDB-lite"/>
    </source>
</evidence>
<dbReference type="EMBL" id="CP119083">
    <property type="protein sequence ID" value="WEF32069.1"/>
    <property type="molecule type" value="Genomic_DNA"/>
</dbReference>
<feature type="compositionally biased region" description="Low complexity" evidence="1">
    <location>
        <begin position="84"/>
        <end position="112"/>
    </location>
</feature>
<evidence type="ECO:0000313" key="2">
    <source>
        <dbReference type="EMBL" id="WEF32069.1"/>
    </source>
</evidence>
<reference evidence="2 3" key="1">
    <citation type="submission" date="2023-02" db="EMBL/GenBank/DDBJ databases">
        <title>Gemone sequence of Telluria chitinolytica ACM 3522T.</title>
        <authorList>
            <person name="Frediansyah A."/>
            <person name="Miess H."/>
            <person name="Gross H."/>
        </authorList>
    </citation>
    <scope>NUCLEOTIDE SEQUENCE [LARGE SCALE GENOMIC DNA]</scope>
    <source>
        <strain evidence="2 3">ACM 3522</strain>
    </source>
</reference>
<organism evidence="2 3">
    <name type="scientific">Pseudoduganella chitinolytica</name>
    <dbReference type="NCBI Taxonomy" id="34070"/>
    <lineage>
        <taxon>Bacteria</taxon>
        <taxon>Pseudomonadati</taxon>
        <taxon>Pseudomonadota</taxon>
        <taxon>Betaproteobacteria</taxon>
        <taxon>Burkholderiales</taxon>
        <taxon>Oxalobacteraceae</taxon>
        <taxon>Telluria group</taxon>
        <taxon>Pseudoduganella</taxon>
    </lineage>
</organism>
<protein>
    <recommendedName>
        <fullName evidence="4">Energy transducer TonB</fullName>
    </recommendedName>
</protein>
<proteinExistence type="predicted"/>
<feature type="compositionally biased region" description="Pro residues" evidence="1">
    <location>
        <begin position="59"/>
        <end position="74"/>
    </location>
</feature>
<evidence type="ECO:0000313" key="3">
    <source>
        <dbReference type="Proteomes" id="UP001216510"/>
    </source>
</evidence>
<keyword evidence="3" id="KW-1185">Reference proteome</keyword>
<dbReference type="Proteomes" id="UP001216510">
    <property type="component" value="Chromosome"/>
</dbReference>